<dbReference type="RefSeq" id="WP_098694339.1">
    <property type="nucleotide sequence ID" value="NZ_CP023778.1"/>
</dbReference>
<dbReference type="InterPro" id="IPR010982">
    <property type="entry name" value="Lambda_DNA-bd_dom_sf"/>
</dbReference>
<gene>
    <name evidence="2" type="ORF">CRH09_14295</name>
</gene>
<dbReference type="CDD" id="cd00093">
    <property type="entry name" value="HTH_XRE"/>
    <property type="match status" value="1"/>
</dbReference>
<organism evidence="2 3">
    <name type="scientific">Nocardia terpenica</name>
    <dbReference type="NCBI Taxonomy" id="455432"/>
    <lineage>
        <taxon>Bacteria</taxon>
        <taxon>Bacillati</taxon>
        <taxon>Actinomycetota</taxon>
        <taxon>Actinomycetes</taxon>
        <taxon>Mycobacteriales</taxon>
        <taxon>Nocardiaceae</taxon>
        <taxon>Nocardia</taxon>
    </lineage>
</organism>
<evidence type="ECO:0000313" key="3">
    <source>
        <dbReference type="Proteomes" id="UP000221961"/>
    </source>
</evidence>
<dbReference type="AlphaFoldDB" id="A0A291RHZ2"/>
<evidence type="ECO:0000259" key="1">
    <source>
        <dbReference type="PROSITE" id="PS50943"/>
    </source>
</evidence>
<dbReference type="GeneID" id="88358569"/>
<reference evidence="2 3" key="1">
    <citation type="submission" date="2017-10" db="EMBL/GenBank/DDBJ databases">
        <title>Comparative genomics between pathogenic Norcardia.</title>
        <authorList>
            <person name="Zeng L."/>
        </authorList>
    </citation>
    <scope>NUCLEOTIDE SEQUENCE [LARGE SCALE GENOMIC DNA]</scope>
    <source>
        <strain evidence="2 3">NC_YFY_NT001</strain>
    </source>
</reference>
<dbReference type="SUPFAM" id="SSF47413">
    <property type="entry name" value="lambda repressor-like DNA-binding domains"/>
    <property type="match status" value="1"/>
</dbReference>
<dbReference type="Gene3D" id="1.10.260.40">
    <property type="entry name" value="lambda repressor-like DNA-binding domains"/>
    <property type="match status" value="1"/>
</dbReference>
<protein>
    <submittedName>
        <fullName evidence="2">XRE family transcriptional regulator</fullName>
    </submittedName>
</protein>
<dbReference type="InterPro" id="IPR001387">
    <property type="entry name" value="Cro/C1-type_HTH"/>
</dbReference>
<dbReference type="InterPro" id="IPR043917">
    <property type="entry name" value="DUF5753"/>
</dbReference>
<dbReference type="EMBL" id="CP023778">
    <property type="protein sequence ID" value="ATL67193.1"/>
    <property type="molecule type" value="Genomic_DNA"/>
</dbReference>
<dbReference type="Pfam" id="PF13560">
    <property type="entry name" value="HTH_31"/>
    <property type="match status" value="1"/>
</dbReference>
<dbReference type="Pfam" id="PF19054">
    <property type="entry name" value="DUF5753"/>
    <property type="match status" value="1"/>
</dbReference>
<sequence length="292" mass="32830">MAGSTLPQRLMAKSLVRLRKSADISQDAAAKHIQVGSQTLWRWETGRGRSLPKRVYIEALCRFYNAPVEVREALLALTEGAHDSAWWHRYTKAIPEDFDFFLGFEMSASAMWTHQSLLLPGLVQTEEYRRAMIDAAGFGASPLVSKQWIELTARRQKRLGEDGFSFNAVMPESVLHYPIGGPAIMSEQLEKLAETSDLPGVSIRIVPWSVGGHAGLTSGSFVLFDFPPQKLDWMNEDPVVYIEQRASDLYLSDTAAVEQYRSVYHAIEDVALPEDESKQLILKIAEEFVRGR</sequence>
<dbReference type="SMART" id="SM00530">
    <property type="entry name" value="HTH_XRE"/>
    <property type="match status" value="1"/>
</dbReference>
<name>A0A291RHZ2_9NOCA</name>
<evidence type="ECO:0000313" key="2">
    <source>
        <dbReference type="EMBL" id="ATL67193.1"/>
    </source>
</evidence>
<accession>A0A291RHZ2</accession>
<feature type="domain" description="HTH cro/C1-type" evidence="1">
    <location>
        <begin position="15"/>
        <end position="71"/>
    </location>
</feature>
<proteinExistence type="predicted"/>
<dbReference type="Proteomes" id="UP000221961">
    <property type="component" value="Chromosome"/>
</dbReference>
<dbReference type="GO" id="GO:0003677">
    <property type="term" value="F:DNA binding"/>
    <property type="evidence" value="ECO:0007669"/>
    <property type="project" value="InterPro"/>
</dbReference>
<dbReference type="PROSITE" id="PS50943">
    <property type="entry name" value="HTH_CROC1"/>
    <property type="match status" value="1"/>
</dbReference>
<dbReference type="KEGG" id="ntp:CRH09_14295"/>